<proteinExistence type="predicted"/>
<reference evidence="1 2" key="1">
    <citation type="submission" date="2018-08" db="EMBL/GenBank/DDBJ databases">
        <title>Genetic Globetrotter - A new plasmid hitch-hiking vast phylogenetic and geographic distances.</title>
        <authorList>
            <person name="Vollmers J."/>
            <person name="Petersen J."/>
        </authorList>
    </citation>
    <scope>NUCLEOTIDE SEQUENCE [LARGE SCALE GENOMIC DNA]</scope>
    <source>
        <strain evidence="1 2">DSM 26383</strain>
    </source>
</reference>
<evidence type="ECO:0000313" key="2">
    <source>
        <dbReference type="Proteomes" id="UP000325785"/>
    </source>
</evidence>
<dbReference type="AlphaFoldDB" id="A0A5P3A8Y8"/>
<dbReference type="EMBL" id="CP031598">
    <property type="protein sequence ID" value="QEW25819.1"/>
    <property type="molecule type" value="Genomic_DNA"/>
</dbReference>
<accession>A0A5P3A8Y8</accession>
<sequence>MAPIKNVDSNRLPCYLYYTSFKVGNLTYLIIKTKLLEKDLSTVMESKIFESREQDHHFSSKTSDVVTTETAIANTSGQAPRAMGTGFSTCPAKTGKYC</sequence>
<protein>
    <submittedName>
        <fullName evidence="1">Uncharacterized protein</fullName>
    </submittedName>
</protein>
<evidence type="ECO:0000313" key="1">
    <source>
        <dbReference type="EMBL" id="QEW25819.1"/>
    </source>
</evidence>
<dbReference type="KEGG" id="rid:RIdsm_01608"/>
<organism evidence="1 2">
    <name type="scientific">Roseovarius indicus</name>
    <dbReference type="NCBI Taxonomy" id="540747"/>
    <lineage>
        <taxon>Bacteria</taxon>
        <taxon>Pseudomonadati</taxon>
        <taxon>Pseudomonadota</taxon>
        <taxon>Alphaproteobacteria</taxon>
        <taxon>Rhodobacterales</taxon>
        <taxon>Roseobacteraceae</taxon>
        <taxon>Roseovarius</taxon>
    </lineage>
</organism>
<name>A0A5P3A8Y8_9RHOB</name>
<dbReference type="Proteomes" id="UP000325785">
    <property type="component" value="Chromosome"/>
</dbReference>
<gene>
    <name evidence="1" type="ORF">RIdsm_01608</name>
</gene>